<proteinExistence type="inferred from homology"/>
<evidence type="ECO:0000256" key="3">
    <source>
        <dbReference type="ARBA" id="ARBA00022692"/>
    </source>
</evidence>
<evidence type="ECO:0000256" key="5">
    <source>
        <dbReference type="ARBA" id="ARBA00023136"/>
    </source>
</evidence>
<keyword evidence="3 6" id="KW-0812">Transmembrane</keyword>
<gene>
    <name evidence="8" type="ORF">XENOCAPTIV_016344</name>
</gene>
<accession>A0ABV0S2R1</accession>
<feature type="non-terminal residue" evidence="8">
    <location>
        <position position="1"/>
    </location>
</feature>
<protein>
    <recommendedName>
        <fullName evidence="7">Major facilitator superfamily (MFS) profile domain-containing protein</fullName>
    </recommendedName>
</protein>
<comment type="caution">
    <text evidence="8">The sequence shown here is derived from an EMBL/GenBank/DDBJ whole genome shotgun (WGS) entry which is preliminary data.</text>
</comment>
<dbReference type="Proteomes" id="UP001434883">
    <property type="component" value="Unassembled WGS sequence"/>
</dbReference>
<comment type="similarity">
    <text evidence="2">Belongs to the major facilitator superfamily. Organophosphate:Pi antiporter (OPA) (TC 2.A.1.4) family.</text>
</comment>
<organism evidence="8 9">
    <name type="scientific">Xenoophorus captivus</name>
    <dbReference type="NCBI Taxonomy" id="1517983"/>
    <lineage>
        <taxon>Eukaryota</taxon>
        <taxon>Metazoa</taxon>
        <taxon>Chordata</taxon>
        <taxon>Craniata</taxon>
        <taxon>Vertebrata</taxon>
        <taxon>Euteleostomi</taxon>
        <taxon>Actinopterygii</taxon>
        <taxon>Neopterygii</taxon>
        <taxon>Teleostei</taxon>
        <taxon>Neoteleostei</taxon>
        <taxon>Acanthomorphata</taxon>
        <taxon>Ovalentaria</taxon>
        <taxon>Atherinomorphae</taxon>
        <taxon>Cyprinodontiformes</taxon>
        <taxon>Goodeidae</taxon>
        <taxon>Xenoophorus</taxon>
    </lineage>
</organism>
<dbReference type="InterPro" id="IPR020846">
    <property type="entry name" value="MFS_dom"/>
</dbReference>
<keyword evidence="4 6" id="KW-1133">Transmembrane helix</keyword>
<keyword evidence="5 6" id="KW-0472">Membrane</keyword>
<sequence>ATIFLAMFVGYTLYYFNRKTFSFVMPSVMQEIKLDKDDLGMRLCMITSSQSLAYAISKFISGVLSDQISARWLFSIGLFVVGGINVVFSWSSTVAVFSALWFINGLGQGLGWPPCGRVLRKWFEPSQFGTWWAVLSCSMNLAGSLGPIIATVLAQTYSWRTILSVSGMICLAVSFACLLVIKNEPKDVGLPNIEAKAKKGKGGETDAE</sequence>
<name>A0ABV0S2R1_9TELE</name>
<feature type="domain" description="Major facilitator superfamily (MFS) profile" evidence="7">
    <location>
        <begin position="3"/>
        <end position="208"/>
    </location>
</feature>
<dbReference type="PANTHER" id="PTHR43826:SF11">
    <property type="entry name" value="GLUCOSE-6-PHOSPHATE TRANSLOCASE ISOFORM X1"/>
    <property type="match status" value="1"/>
</dbReference>
<evidence type="ECO:0000256" key="2">
    <source>
        <dbReference type="ARBA" id="ARBA00009598"/>
    </source>
</evidence>
<evidence type="ECO:0000259" key="7">
    <source>
        <dbReference type="PROSITE" id="PS50850"/>
    </source>
</evidence>
<evidence type="ECO:0000256" key="1">
    <source>
        <dbReference type="ARBA" id="ARBA00004127"/>
    </source>
</evidence>
<dbReference type="Gene3D" id="1.20.1250.20">
    <property type="entry name" value="MFS general substrate transporter like domains"/>
    <property type="match status" value="1"/>
</dbReference>
<dbReference type="InterPro" id="IPR011701">
    <property type="entry name" value="MFS"/>
</dbReference>
<dbReference type="SUPFAM" id="SSF103473">
    <property type="entry name" value="MFS general substrate transporter"/>
    <property type="match status" value="1"/>
</dbReference>
<dbReference type="InterPro" id="IPR021159">
    <property type="entry name" value="Sugar-P_transporter_CS"/>
</dbReference>
<dbReference type="PANTHER" id="PTHR43826">
    <property type="entry name" value="GLUCOSE-6-PHOSPHATE EXCHANGER SLC37A4"/>
    <property type="match status" value="1"/>
</dbReference>
<dbReference type="EMBL" id="JAHRIN010067557">
    <property type="protein sequence ID" value="MEQ2214681.1"/>
    <property type="molecule type" value="Genomic_DNA"/>
</dbReference>
<dbReference type="InterPro" id="IPR051337">
    <property type="entry name" value="OPA_Antiporter"/>
</dbReference>
<dbReference type="PROSITE" id="PS00942">
    <property type="entry name" value="GLPT"/>
    <property type="match status" value="1"/>
</dbReference>
<feature type="transmembrane region" description="Helical" evidence="6">
    <location>
        <begin position="161"/>
        <end position="181"/>
    </location>
</feature>
<feature type="transmembrane region" description="Helical" evidence="6">
    <location>
        <begin position="131"/>
        <end position="154"/>
    </location>
</feature>
<evidence type="ECO:0000313" key="9">
    <source>
        <dbReference type="Proteomes" id="UP001434883"/>
    </source>
</evidence>
<keyword evidence="9" id="KW-1185">Reference proteome</keyword>
<evidence type="ECO:0000313" key="8">
    <source>
        <dbReference type="EMBL" id="MEQ2214681.1"/>
    </source>
</evidence>
<dbReference type="Pfam" id="PF07690">
    <property type="entry name" value="MFS_1"/>
    <property type="match status" value="1"/>
</dbReference>
<reference evidence="8 9" key="1">
    <citation type="submission" date="2021-06" db="EMBL/GenBank/DDBJ databases">
        <authorList>
            <person name="Palmer J.M."/>
        </authorList>
    </citation>
    <scope>NUCLEOTIDE SEQUENCE [LARGE SCALE GENOMIC DNA]</scope>
    <source>
        <strain evidence="8 9">XC_2019</strain>
        <tissue evidence="8">Muscle</tissue>
    </source>
</reference>
<evidence type="ECO:0000256" key="4">
    <source>
        <dbReference type="ARBA" id="ARBA00022989"/>
    </source>
</evidence>
<comment type="subcellular location">
    <subcellularLocation>
        <location evidence="1">Endomembrane system</location>
        <topology evidence="1">Multi-pass membrane protein</topology>
    </subcellularLocation>
</comment>
<dbReference type="InterPro" id="IPR036259">
    <property type="entry name" value="MFS_trans_sf"/>
</dbReference>
<evidence type="ECO:0000256" key="6">
    <source>
        <dbReference type="SAM" id="Phobius"/>
    </source>
</evidence>
<dbReference type="PROSITE" id="PS50850">
    <property type="entry name" value="MFS"/>
    <property type="match status" value="1"/>
</dbReference>
<feature type="transmembrane region" description="Helical" evidence="6">
    <location>
        <begin position="72"/>
        <end position="103"/>
    </location>
</feature>